<dbReference type="AlphaFoldDB" id="A0A0C9Y440"/>
<dbReference type="GO" id="GO:0005838">
    <property type="term" value="C:proteasome regulatory particle"/>
    <property type="evidence" value="ECO:0007669"/>
    <property type="project" value="TreeGrafter"/>
</dbReference>
<dbReference type="EMBL" id="KN834150">
    <property type="protein sequence ID" value="KIK11846.1"/>
    <property type="molecule type" value="Genomic_DNA"/>
</dbReference>
<dbReference type="PANTHER" id="PTHR14145">
    <property type="entry name" value="26S PROTESOME SUBUNIT 6"/>
    <property type="match status" value="1"/>
</dbReference>
<dbReference type="Pfam" id="PF10602">
    <property type="entry name" value="RPN7"/>
    <property type="match status" value="1"/>
</dbReference>
<dbReference type="STRING" id="765257.A0A0C9Y440"/>
<protein>
    <recommendedName>
        <fullName evidence="1">26S proteasome regulatory subunit Rpn7 N-terminal domain-containing protein</fullName>
    </recommendedName>
</protein>
<dbReference type="InterPro" id="IPR045135">
    <property type="entry name" value="Rpn7_N"/>
</dbReference>
<evidence type="ECO:0000313" key="2">
    <source>
        <dbReference type="EMBL" id="KIK11846.1"/>
    </source>
</evidence>
<reference evidence="2 3" key="1">
    <citation type="submission" date="2014-04" db="EMBL/GenBank/DDBJ databases">
        <authorList>
            <consortium name="DOE Joint Genome Institute"/>
            <person name="Kuo A."/>
            <person name="Kohler A."/>
            <person name="Costa M.D."/>
            <person name="Nagy L.G."/>
            <person name="Floudas D."/>
            <person name="Copeland A."/>
            <person name="Barry K.W."/>
            <person name="Cichocki N."/>
            <person name="Veneault-Fourrey C."/>
            <person name="LaButti K."/>
            <person name="Lindquist E.A."/>
            <person name="Lipzen A."/>
            <person name="Lundell T."/>
            <person name="Morin E."/>
            <person name="Murat C."/>
            <person name="Sun H."/>
            <person name="Tunlid A."/>
            <person name="Henrissat B."/>
            <person name="Grigoriev I.V."/>
            <person name="Hibbett D.S."/>
            <person name="Martin F."/>
            <person name="Nordberg H.P."/>
            <person name="Cantor M.N."/>
            <person name="Hua S.X."/>
        </authorList>
    </citation>
    <scope>NUCLEOTIDE SEQUENCE [LARGE SCALE GENOMIC DNA]</scope>
    <source>
        <strain evidence="2 3">441</strain>
    </source>
</reference>
<dbReference type="InterPro" id="IPR019585">
    <property type="entry name" value="Rpn7/CSN1"/>
</dbReference>
<dbReference type="Gene3D" id="1.25.40.570">
    <property type="match status" value="1"/>
</dbReference>
<feature type="domain" description="26S proteasome regulatory subunit Rpn7 N-terminal" evidence="1">
    <location>
        <begin position="17"/>
        <end position="134"/>
    </location>
</feature>
<dbReference type="OrthoDB" id="1452at2759"/>
<proteinExistence type="predicted"/>
<evidence type="ECO:0000259" key="1">
    <source>
        <dbReference type="Pfam" id="PF10602"/>
    </source>
</evidence>
<dbReference type="GO" id="GO:0043161">
    <property type="term" value="P:proteasome-mediated ubiquitin-dependent protein catabolic process"/>
    <property type="evidence" value="ECO:0007669"/>
    <property type="project" value="TreeGrafter"/>
</dbReference>
<dbReference type="PANTHER" id="PTHR14145:SF1">
    <property type="entry name" value="26S PROTEASOME NON-ATPASE REGULATORY SUBUNIT 6"/>
    <property type="match status" value="1"/>
</dbReference>
<reference evidence="3" key="2">
    <citation type="submission" date="2015-01" db="EMBL/GenBank/DDBJ databases">
        <title>Evolutionary Origins and Diversification of the Mycorrhizal Mutualists.</title>
        <authorList>
            <consortium name="DOE Joint Genome Institute"/>
            <consortium name="Mycorrhizal Genomics Consortium"/>
            <person name="Kohler A."/>
            <person name="Kuo A."/>
            <person name="Nagy L.G."/>
            <person name="Floudas D."/>
            <person name="Copeland A."/>
            <person name="Barry K.W."/>
            <person name="Cichocki N."/>
            <person name="Veneault-Fourrey C."/>
            <person name="LaButti K."/>
            <person name="Lindquist E.A."/>
            <person name="Lipzen A."/>
            <person name="Lundell T."/>
            <person name="Morin E."/>
            <person name="Murat C."/>
            <person name="Riley R."/>
            <person name="Ohm R."/>
            <person name="Sun H."/>
            <person name="Tunlid A."/>
            <person name="Henrissat B."/>
            <person name="Grigoriev I.V."/>
            <person name="Hibbett D.S."/>
            <person name="Martin F."/>
        </authorList>
    </citation>
    <scope>NUCLEOTIDE SEQUENCE [LARGE SCALE GENOMIC DNA]</scope>
    <source>
        <strain evidence="3">441</strain>
    </source>
</reference>
<dbReference type="Proteomes" id="UP000054018">
    <property type="component" value="Unassembled WGS sequence"/>
</dbReference>
<sequence length="220" mass="24531">MAPYYQVVTSSSGIDIDPTLLETMEKANEEQLMKLDECLADAKKMEGDDSEISDALKERANHLTRIGDKDAAVTAQQPIRTRVKVMSILDLRPGVFSDASLFFGDNTLITENLAKAEKLIKEGGDWDRQNRLKRVATRCTSTFTAMELISYNDFIAVAVIVNTLTLARVDLKKKLITSPEVISILPELPVLDDLLHSLYDCHYAKLFVALGAPLTCHPYR</sequence>
<gene>
    <name evidence="2" type="ORF">PISMIDRAFT_19184</name>
</gene>
<evidence type="ECO:0000313" key="3">
    <source>
        <dbReference type="Proteomes" id="UP000054018"/>
    </source>
</evidence>
<dbReference type="HOGENOM" id="CLU_031814_0_1_1"/>
<organism evidence="2 3">
    <name type="scientific">Pisolithus microcarpus 441</name>
    <dbReference type="NCBI Taxonomy" id="765257"/>
    <lineage>
        <taxon>Eukaryota</taxon>
        <taxon>Fungi</taxon>
        <taxon>Dikarya</taxon>
        <taxon>Basidiomycota</taxon>
        <taxon>Agaricomycotina</taxon>
        <taxon>Agaricomycetes</taxon>
        <taxon>Agaricomycetidae</taxon>
        <taxon>Boletales</taxon>
        <taxon>Sclerodermatineae</taxon>
        <taxon>Pisolithaceae</taxon>
        <taxon>Pisolithus</taxon>
    </lineage>
</organism>
<accession>A0A0C9Y440</accession>
<keyword evidence="3" id="KW-1185">Reference proteome</keyword>
<name>A0A0C9Y440_9AGAM</name>